<evidence type="ECO:0000313" key="7">
    <source>
        <dbReference type="EMBL" id="VVD68454.1"/>
    </source>
</evidence>
<organism evidence="7 8">
    <name type="scientific">Pandoraea anhela</name>
    <dbReference type="NCBI Taxonomy" id="2508295"/>
    <lineage>
        <taxon>Bacteria</taxon>
        <taxon>Pseudomonadati</taxon>
        <taxon>Pseudomonadota</taxon>
        <taxon>Betaproteobacteria</taxon>
        <taxon>Burkholderiales</taxon>
        <taxon>Burkholderiaceae</taxon>
        <taxon>Pandoraea</taxon>
    </lineage>
</organism>
<keyword evidence="2" id="KW-1003">Cell membrane</keyword>
<dbReference type="InterPro" id="IPR050093">
    <property type="entry name" value="ABC_SmlMolc_Importer"/>
</dbReference>
<keyword evidence="1" id="KW-0813">Transport</keyword>
<dbReference type="InterPro" id="IPR013611">
    <property type="entry name" value="Transp-assoc_OB_typ2"/>
</dbReference>
<dbReference type="GO" id="GO:0043190">
    <property type="term" value="C:ATP-binding cassette (ABC) transporter complex"/>
    <property type="evidence" value="ECO:0007669"/>
    <property type="project" value="InterPro"/>
</dbReference>
<protein>
    <submittedName>
        <fullName evidence="7">Spermidine/putrescine ABC transporter ATPase</fullName>
    </submittedName>
</protein>
<keyword evidence="8" id="KW-1185">Reference proteome</keyword>
<keyword evidence="3" id="KW-0997">Cell inner membrane</keyword>
<gene>
    <name evidence="7" type="ORF">PAN31108_00491</name>
</gene>
<dbReference type="GO" id="GO:0022857">
    <property type="term" value="F:transmembrane transporter activity"/>
    <property type="evidence" value="ECO:0007669"/>
    <property type="project" value="InterPro"/>
</dbReference>
<proteinExistence type="predicted"/>
<dbReference type="Gene3D" id="2.40.50.100">
    <property type="match status" value="1"/>
</dbReference>
<keyword evidence="3" id="KW-0472">Membrane</keyword>
<dbReference type="InterPro" id="IPR008995">
    <property type="entry name" value="Mo/tungstate-bd_C_term_dom"/>
</dbReference>
<dbReference type="PROSITE" id="PS50893">
    <property type="entry name" value="ABC_TRANSPORTER_2"/>
    <property type="match status" value="1"/>
</dbReference>
<dbReference type="InterPro" id="IPR003439">
    <property type="entry name" value="ABC_transporter-like_ATP-bd"/>
</dbReference>
<dbReference type="Proteomes" id="UP000406256">
    <property type="component" value="Unassembled WGS sequence"/>
</dbReference>
<dbReference type="EMBL" id="CABPSB010000001">
    <property type="protein sequence ID" value="VVD68454.1"/>
    <property type="molecule type" value="Genomic_DNA"/>
</dbReference>
<feature type="domain" description="ABC transporter" evidence="6">
    <location>
        <begin position="42"/>
        <end position="272"/>
    </location>
</feature>
<keyword evidence="4" id="KW-0547">Nucleotide-binding</keyword>
<evidence type="ECO:0000256" key="1">
    <source>
        <dbReference type="ARBA" id="ARBA00022448"/>
    </source>
</evidence>
<dbReference type="Pfam" id="PF08402">
    <property type="entry name" value="TOBE_2"/>
    <property type="match status" value="1"/>
</dbReference>
<dbReference type="SUPFAM" id="SSF52540">
    <property type="entry name" value="P-loop containing nucleoside triphosphate hydrolases"/>
    <property type="match status" value="1"/>
</dbReference>
<sequence length="402" mass="44258">MKIYLISWNRYLAACNLARYCSVQLHFMWRACAPKVVTMSFLTLTDVSKTFGELNAVSNVNLSVEKGEFVSLLGPSGCGKTTTLQMIAGFVEATTGRITLDGRDITNMRPNKRGLGIVFQSYALFPHMTVADNVGFGLEMRGVDKAERKDRIREALALVRLDALGHRFPRELSGGQRQRVAIARAVVIAPPVLLLDEPMSNLDAKLREDMQFELRSIQRKIGTTTIMVTHDQSEALSISDRVVVMEAGRITQVDTPYRAYERPETPFVSQFIGKANMLAGRVAARDGEHLHIALGAQLTQRTALTDLSPRDRSMAVGDAITMCLRPEKVRLCAPSAGRLSATVTSRFFLGSQWLYRVDSELGEVLVCCQNEGGEPLNEGSPVGLDWHPESVRFVAAGACTHG</sequence>
<evidence type="ECO:0000256" key="3">
    <source>
        <dbReference type="ARBA" id="ARBA00022519"/>
    </source>
</evidence>
<dbReference type="SMART" id="SM00382">
    <property type="entry name" value="AAA"/>
    <property type="match status" value="1"/>
</dbReference>
<dbReference type="FunFam" id="3.40.50.300:FF:000425">
    <property type="entry name" value="Probable ABC transporter, ATP-binding subunit"/>
    <property type="match status" value="1"/>
</dbReference>
<reference evidence="7 8" key="1">
    <citation type="submission" date="2019-08" db="EMBL/GenBank/DDBJ databases">
        <authorList>
            <person name="Peeters C."/>
        </authorList>
    </citation>
    <scope>NUCLEOTIDE SEQUENCE [LARGE SCALE GENOMIC DNA]</scope>
    <source>
        <strain evidence="7 8">LMG 31108</strain>
    </source>
</reference>
<dbReference type="GO" id="GO:0016887">
    <property type="term" value="F:ATP hydrolysis activity"/>
    <property type="evidence" value="ECO:0007669"/>
    <property type="project" value="InterPro"/>
</dbReference>
<dbReference type="PROSITE" id="PS00211">
    <property type="entry name" value="ABC_TRANSPORTER_1"/>
    <property type="match status" value="1"/>
</dbReference>
<dbReference type="SUPFAM" id="SSF50331">
    <property type="entry name" value="MOP-like"/>
    <property type="match status" value="1"/>
</dbReference>
<dbReference type="InterPro" id="IPR003593">
    <property type="entry name" value="AAA+_ATPase"/>
</dbReference>
<dbReference type="Pfam" id="PF00005">
    <property type="entry name" value="ABC_tran"/>
    <property type="match status" value="1"/>
</dbReference>
<dbReference type="Gene3D" id="3.40.50.300">
    <property type="entry name" value="P-loop containing nucleotide triphosphate hydrolases"/>
    <property type="match status" value="1"/>
</dbReference>
<dbReference type="AlphaFoldDB" id="A0A5E4S1B1"/>
<dbReference type="InterPro" id="IPR017871">
    <property type="entry name" value="ABC_transporter-like_CS"/>
</dbReference>
<dbReference type="InterPro" id="IPR027417">
    <property type="entry name" value="P-loop_NTPase"/>
</dbReference>
<name>A0A5E4S1B1_9BURK</name>
<evidence type="ECO:0000313" key="8">
    <source>
        <dbReference type="Proteomes" id="UP000406256"/>
    </source>
</evidence>
<dbReference type="PANTHER" id="PTHR42781:SF4">
    <property type="entry name" value="SPERMIDINE_PUTRESCINE IMPORT ATP-BINDING PROTEIN POTA"/>
    <property type="match status" value="1"/>
</dbReference>
<evidence type="ECO:0000256" key="5">
    <source>
        <dbReference type="ARBA" id="ARBA00022840"/>
    </source>
</evidence>
<dbReference type="GO" id="GO:0015697">
    <property type="term" value="P:quaternary ammonium group transport"/>
    <property type="evidence" value="ECO:0007669"/>
    <property type="project" value="UniProtKB-ARBA"/>
</dbReference>
<dbReference type="GO" id="GO:0005524">
    <property type="term" value="F:ATP binding"/>
    <property type="evidence" value="ECO:0007669"/>
    <property type="project" value="UniProtKB-KW"/>
</dbReference>
<evidence type="ECO:0000259" key="6">
    <source>
        <dbReference type="PROSITE" id="PS50893"/>
    </source>
</evidence>
<dbReference type="PANTHER" id="PTHR42781">
    <property type="entry name" value="SPERMIDINE/PUTRESCINE IMPORT ATP-BINDING PROTEIN POTA"/>
    <property type="match status" value="1"/>
</dbReference>
<keyword evidence="5" id="KW-0067">ATP-binding</keyword>
<accession>A0A5E4S1B1</accession>
<evidence type="ECO:0000256" key="4">
    <source>
        <dbReference type="ARBA" id="ARBA00022741"/>
    </source>
</evidence>
<evidence type="ECO:0000256" key="2">
    <source>
        <dbReference type="ARBA" id="ARBA00022475"/>
    </source>
</evidence>